<keyword evidence="1" id="KW-0949">S-adenosyl-L-methionine</keyword>
<dbReference type="Pfam" id="PF04055">
    <property type="entry name" value="Radical_SAM"/>
    <property type="match status" value="1"/>
</dbReference>
<reference evidence="6 7" key="1">
    <citation type="submission" date="2019-06" db="EMBL/GenBank/DDBJ databases">
        <title>Whole genome shotgun sequence of Streptomyces gardneri NBRC 12865.</title>
        <authorList>
            <person name="Hosoyama A."/>
            <person name="Uohara A."/>
            <person name="Ohji S."/>
            <person name="Ichikawa N."/>
        </authorList>
    </citation>
    <scope>NUCLEOTIDE SEQUENCE [LARGE SCALE GENOMIC DNA]</scope>
    <source>
        <strain evidence="6 7">NBRC 12865</strain>
    </source>
</reference>
<comment type="caution">
    <text evidence="6">The sequence shown here is derived from an EMBL/GenBank/DDBJ whole genome shotgun (WGS) entry which is preliminary data.</text>
</comment>
<dbReference type="SFLD" id="SFLDG01067">
    <property type="entry name" value="SPASM/twitch_domain_containing"/>
    <property type="match status" value="1"/>
</dbReference>
<keyword evidence="7" id="KW-1185">Reference proteome</keyword>
<dbReference type="PANTHER" id="PTHR11228">
    <property type="entry name" value="RADICAL SAM DOMAIN PROTEIN"/>
    <property type="match status" value="1"/>
</dbReference>
<feature type="domain" description="Radical SAM core" evidence="5">
    <location>
        <begin position="130"/>
        <end position="266"/>
    </location>
</feature>
<dbReference type="GO" id="GO:0051536">
    <property type="term" value="F:iron-sulfur cluster binding"/>
    <property type="evidence" value="ECO:0007669"/>
    <property type="project" value="UniProtKB-KW"/>
</dbReference>
<dbReference type="OrthoDB" id="9782387at2"/>
<evidence type="ECO:0000256" key="3">
    <source>
        <dbReference type="ARBA" id="ARBA00023004"/>
    </source>
</evidence>
<dbReference type="GO" id="GO:0046872">
    <property type="term" value="F:metal ion binding"/>
    <property type="evidence" value="ECO:0007669"/>
    <property type="project" value="UniProtKB-KW"/>
</dbReference>
<dbReference type="PANTHER" id="PTHR11228:SF7">
    <property type="entry name" value="PQQA PEPTIDE CYCLASE"/>
    <property type="match status" value="1"/>
</dbReference>
<evidence type="ECO:0000256" key="1">
    <source>
        <dbReference type="ARBA" id="ARBA00022691"/>
    </source>
</evidence>
<proteinExistence type="predicted"/>
<dbReference type="SUPFAM" id="SSF102114">
    <property type="entry name" value="Radical SAM enzymes"/>
    <property type="match status" value="1"/>
</dbReference>
<keyword evidence="3" id="KW-0408">Iron</keyword>
<evidence type="ECO:0000313" key="6">
    <source>
        <dbReference type="EMBL" id="GEB57148.1"/>
    </source>
</evidence>
<dbReference type="Proteomes" id="UP000315226">
    <property type="component" value="Unassembled WGS sequence"/>
</dbReference>
<dbReference type="EMBL" id="BJMN01000015">
    <property type="protein sequence ID" value="GEB57148.1"/>
    <property type="molecule type" value="Genomic_DNA"/>
</dbReference>
<dbReference type="InterPro" id="IPR007197">
    <property type="entry name" value="rSAM"/>
</dbReference>
<dbReference type="InterPro" id="IPR050377">
    <property type="entry name" value="Radical_SAM_PqqE_MftC-like"/>
</dbReference>
<keyword evidence="4" id="KW-0411">Iron-sulfur</keyword>
<dbReference type="InterPro" id="IPR013785">
    <property type="entry name" value="Aldolase_TIM"/>
</dbReference>
<evidence type="ECO:0000313" key="7">
    <source>
        <dbReference type="Proteomes" id="UP000315226"/>
    </source>
</evidence>
<evidence type="ECO:0000256" key="2">
    <source>
        <dbReference type="ARBA" id="ARBA00022723"/>
    </source>
</evidence>
<dbReference type="GO" id="GO:0003824">
    <property type="term" value="F:catalytic activity"/>
    <property type="evidence" value="ECO:0007669"/>
    <property type="project" value="InterPro"/>
</dbReference>
<organism evidence="6 7">
    <name type="scientific">Streptomyces gardneri</name>
    <dbReference type="NCBI Taxonomy" id="66892"/>
    <lineage>
        <taxon>Bacteria</taxon>
        <taxon>Bacillati</taxon>
        <taxon>Actinomycetota</taxon>
        <taxon>Actinomycetes</taxon>
        <taxon>Kitasatosporales</taxon>
        <taxon>Streptomycetaceae</taxon>
        <taxon>Streptomyces</taxon>
    </lineage>
</organism>
<name>A0A4Y3RJN5_9ACTN</name>
<protein>
    <recommendedName>
        <fullName evidence="5">Radical SAM core domain-containing protein</fullName>
    </recommendedName>
</protein>
<keyword evidence="2" id="KW-0479">Metal-binding</keyword>
<dbReference type="RefSeq" id="WP_141296766.1">
    <property type="nucleotide sequence ID" value="NZ_BJMN01000015.1"/>
</dbReference>
<dbReference type="InterPro" id="IPR058240">
    <property type="entry name" value="rSAM_sf"/>
</dbReference>
<dbReference type="SFLD" id="SFLDS00029">
    <property type="entry name" value="Radical_SAM"/>
    <property type="match status" value="1"/>
</dbReference>
<dbReference type="CDD" id="cd01335">
    <property type="entry name" value="Radical_SAM"/>
    <property type="match status" value="1"/>
</dbReference>
<sequence length="400" mass="44480">MTRLDISILPPHPPSAGYDRSLARGSIADDFQRRLEPARFNPAFFTALTTRIEQALAITPDNAGLRYQLAFLLLQNNTTRPAIQRAADLLADTSHPGSQRLLQLIHGIKARAAAAPETAAPRQVRRVNWSIFNRCPMACRGCYNAFVDEQITYKQATVIVDKLAGHGVTDVVIAGGDPLLWTPIFDVIDYAVDAGLKIALDTTGYTLTEDKLAKLCRLSSLRLPMDGTTPEIQRAFRRSKDPNLTAVFTESLDLCDRTGYDKVRIHTVASKANIHDLAAIANNILPRPSVRQWVIFHWWDRRATEALRDELHIDADTIRTEIAKIQEKHPGTEILLADTAMREFLNWMVLSSGQVVTFASGPDEEFIIGNLLTDDIETIASHPVLDYQAMGRGVPVTPRQ</sequence>
<evidence type="ECO:0000259" key="5">
    <source>
        <dbReference type="Pfam" id="PF04055"/>
    </source>
</evidence>
<dbReference type="AlphaFoldDB" id="A0A4Y3RJN5"/>
<evidence type="ECO:0000256" key="4">
    <source>
        <dbReference type="ARBA" id="ARBA00023014"/>
    </source>
</evidence>
<dbReference type="Gene3D" id="3.20.20.70">
    <property type="entry name" value="Aldolase class I"/>
    <property type="match status" value="1"/>
</dbReference>
<accession>A0A4Y3RJN5</accession>
<gene>
    <name evidence="6" type="ORF">SGA01_27530</name>
</gene>